<feature type="compositionally biased region" description="Basic and acidic residues" evidence="1">
    <location>
        <begin position="19"/>
        <end position="40"/>
    </location>
</feature>
<feature type="region of interest" description="Disordered" evidence="1">
    <location>
        <begin position="1"/>
        <end position="61"/>
    </location>
</feature>
<dbReference type="EMBL" id="BK014793">
    <property type="protein sequence ID" value="DAD75952.1"/>
    <property type="molecule type" value="Genomic_DNA"/>
</dbReference>
<name>A0A8S5M1C2_9CAUD</name>
<proteinExistence type="predicted"/>
<accession>A0A8S5M1C2</accession>
<evidence type="ECO:0000313" key="2">
    <source>
        <dbReference type="EMBL" id="DAD75952.1"/>
    </source>
</evidence>
<feature type="compositionally biased region" description="Basic residues" evidence="1">
    <location>
        <begin position="52"/>
        <end position="61"/>
    </location>
</feature>
<protein>
    <submittedName>
        <fullName evidence="2">Uncharacterized protein</fullName>
    </submittedName>
</protein>
<evidence type="ECO:0000256" key="1">
    <source>
        <dbReference type="SAM" id="MobiDB-lite"/>
    </source>
</evidence>
<feature type="compositionally biased region" description="Polar residues" evidence="1">
    <location>
        <begin position="1"/>
        <end position="15"/>
    </location>
</feature>
<organism evidence="2">
    <name type="scientific">Siphoviridae sp. ctX926</name>
    <dbReference type="NCBI Taxonomy" id="2826366"/>
    <lineage>
        <taxon>Viruses</taxon>
        <taxon>Duplodnaviria</taxon>
        <taxon>Heunggongvirae</taxon>
        <taxon>Uroviricota</taxon>
        <taxon>Caudoviricetes</taxon>
    </lineage>
</organism>
<sequence length="61" mass="7407">MTMQEFINRAKNNGASVKKISDQEIKKTKQDYKKDREKTNEWLNDQWYRAAPRPRKGWRGH</sequence>
<reference evidence="2" key="1">
    <citation type="journal article" date="2021" name="Proc. Natl. Acad. Sci. U.S.A.">
        <title>A Catalog of Tens of Thousands of Viruses from Human Metagenomes Reveals Hidden Associations with Chronic Diseases.</title>
        <authorList>
            <person name="Tisza M.J."/>
            <person name="Buck C.B."/>
        </authorList>
    </citation>
    <scope>NUCLEOTIDE SEQUENCE</scope>
    <source>
        <strain evidence="2">CtX926</strain>
    </source>
</reference>